<keyword evidence="5" id="KW-0813">Transport</keyword>
<keyword evidence="10 13" id="KW-0472">Membrane</keyword>
<evidence type="ECO:0000256" key="10">
    <source>
        <dbReference type="ARBA" id="ARBA00023136"/>
    </source>
</evidence>
<reference evidence="15" key="1">
    <citation type="journal article" date="2018" name="BMC Evol. Biol.">
        <title>Three new Diplozoidae mitogenomes expose unusual compositional biases within the Monogenea class: implications for phylogenetic studies.</title>
        <authorList>
            <person name="Zhang D."/>
            <person name="Zou H."/>
            <person name="Wu S.G."/>
            <person name="Li M."/>
            <person name="Jakovlic I."/>
            <person name="Zhang J."/>
            <person name="Chen R."/>
            <person name="Li W.X."/>
            <person name="Wang G.T."/>
        </authorList>
    </citation>
    <scope>NUCLEOTIDE SEQUENCE</scope>
</reference>
<dbReference type="Gene3D" id="2.60.40.420">
    <property type="entry name" value="Cupredoxins - blue copper proteins"/>
    <property type="match status" value="1"/>
</dbReference>
<dbReference type="PROSITE" id="PS50857">
    <property type="entry name" value="COX2_CUA"/>
    <property type="match status" value="1"/>
</dbReference>
<organism evidence="15">
    <name type="scientific">Paradiplozoon opsariichthydis</name>
    <dbReference type="NCBI Taxonomy" id="340994"/>
    <lineage>
        <taxon>Eukaryota</taxon>
        <taxon>Metazoa</taxon>
        <taxon>Spiralia</taxon>
        <taxon>Lophotrochozoa</taxon>
        <taxon>Platyhelminthes</taxon>
        <taxon>Monogenea</taxon>
        <taxon>Polyopisthocotylea</taxon>
        <taxon>Mazocraeidea</taxon>
        <taxon>Diplozoidae</taxon>
        <taxon>Paradiplozoon</taxon>
    </lineage>
</organism>
<proteinExistence type="inferred from homology"/>
<evidence type="ECO:0000256" key="11">
    <source>
        <dbReference type="ARBA" id="ARBA00031389"/>
    </source>
</evidence>
<evidence type="ECO:0000256" key="3">
    <source>
        <dbReference type="ARBA" id="ARBA00007866"/>
    </source>
</evidence>
<keyword evidence="15" id="KW-0496">Mitochondrion</keyword>
<evidence type="ECO:0000256" key="5">
    <source>
        <dbReference type="ARBA" id="ARBA00022448"/>
    </source>
</evidence>
<feature type="transmembrane region" description="Helical" evidence="13">
    <location>
        <begin position="61"/>
        <end position="83"/>
    </location>
</feature>
<dbReference type="AlphaFoldDB" id="A0A386PWM9"/>
<dbReference type="EMBL" id="MG458327">
    <property type="protein sequence ID" value="AYE40108.1"/>
    <property type="molecule type" value="Genomic_DNA"/>
</dbReference>
<evidence type="ECO:0000256" key="6">
    <source>
        <dbReference type="ARBA" id="ARBA00022723"/>
    </source>
</evidence>
<keyword evidence="7" id="KW-0460">Magnesium</keyword>
<dbReference type="InterPro" id="IPR001505">
    <property type="entry name" value="Copper_CuA"/>
</dbReference>
<evidence type="ECO:0000313" key="15">
    <source>
        <dbReference type="EMBL" id="AYE40108.1"/>
    </source>
</evidence>
<accession>A0A386PWM9</accession>
<keyword evidence="13" id="KW-1133">Transmembrane helix</keyword>
<evidence type="ECO:0000256" key="1">
    <source>
        <dbReference type="ARBA" id="ARBA00001935"/>
    </source>
</evidence>
<comment type="similarity">
    <text evidence="3">Belongs to the cytochrome c oxidase subunit 2 family.</text>
</comment>
<evidence type="ECO:0000256" key="12">
    <source>
        <dbReference type="ARBA" id="ARBA00049512"/>
    </source>
</evidence>
<comment type="subcellular location">
    <subcellularLocation>
        <location evidence="2">Membrane</location>
    </subcellularLocation>
</comment>
<feature type="domain" description="Cytochrome oxidase subunit II copper A binding" evidence="14">
    <location>
        <begin position="94"/>
        <end position="208"/>
    </location>
</feature>
<dbReference type="PRINTS" id="PR01166">
    <property type="entry name" value="CYCOXIDASEII"/>
</dbReference>
<comment type="cofactor">
    <cofactor evidence="1">
        <name>Cu cation</name>
        <dbReference type="ChEBI" id="CHEBI:23378"/>
    </cofactor>
</comment>
<evidence type="ECO:0000256" key="4">
    <source>
        <dbReference type="ARBA" id="ARBA00012949"/>
    </source>
</evidence>
<gene>
    <name evidence="15" type="primary">cox2</name>
</gene>
<dbReference type="PANTHER" id="PTHR22888:SF9">
    <property type="entry name" value="CYTOCHROME C OXIDASE SUBUNIT 2"/>
    <property type="match status" value="1"/>
</dbReference>
<keyword evidence="13" id="KW-0812">Transmembrane</keyword>
<keyword evidence="8" id="KW-0249">Electron transport</keyword>
<feature type="transmembrane region" description="Helical" evidence="13">
    <location>
        <begin position="16"/>
        <end position="41"/>
    </location>
</feature>
<dbReference type="GO" id="GO:0016020">
    <property type="term" value="C:membrane"/>
    <property type="evidence" value="ECO:0007669"/>
    <property type="project" value="UniProtKB-SubCell"/>
</dbReference>
<keyword evidence="6" id="KW-0479">Metal-binding</keyword>
<dbReference type="InterPro" id="IPR008972">
    <property type="entry name" value="Cupredoxin"/>
</dbReference>
<dbReference type="SUPFAM" id="SSF49503">
    <property type="entry name" value="Cupredoxins"/>
    <property type="match status" value="1"/>
</dbReference>
<dbReference type="GO" id="GO:0042773">
    <property type="term" value="P:ATP synthesis coupled electron transport"/>
    <property type="evidence" value="ECO:0007669"/>
    <property type="project" value="TreeGrafter"/>
</dbReference>
<protein>
    <recommendedName>
        <fullName evidence="4">cytochrome-c oxidase</fullName>
        <ecNumber evidence="4">7.1.1.9</ecNumber>
    </recommendedName>
    <alternativeName>
        <fullName evidence="11">Cytochrome c oxidase polypeptide II</fullName>
    </alternativeName>
</protein>
<dbReference type="GO" id="GO:0004129">
    <property type="term" value="F:cytochrome-c oxidase activity"/>
    <property type="evidence" value="ECO:0007669"/>
    <property type="project" value="UniProtKB-EC"/>
</dbReference>
<geneLocation type="mitochondrion" evidence="15"/>
<evidence type="ECO:0000256" key="9">
    <source>
        <dbReference type="ARBA" id="ARBA00023008"/>
    </source>
</evidence>
<dbReference type="Pfam" id="PF00116">
    <property type="entry name" value="COX2"/>
    <property type="match status" value="1"/>
</dbReference>
<name>A0A386PWM9_9PLAT</name>
<dbReference type="InterPro" id="IPR045187">
    <property type="entry name" value="CcO_II"/>
</dbReference>
<evidence type="ECO:0000256" key="8">
    <source>
        <dbReference type="ARBA" id="ARBA00022982"/>
    </source>
</evidence>
<dbReference type="GO" id="GO:0005507">
    <property type="term" value="F:copper ion binding"/>
    <property type="evidence" value="ECO:0007669"/>
    <property type="project" value="InterPro"/>
</dbReference>
<evidence type="ECO:0000256" key="7">
    <source>
        <dbReference type="ARBA" id="ARBA00022842"/>
    </source>
</evidence>
<sequence length="208" mass="23646">MLNLYSFCQGYNMDWFLVYIIWLSVFIFFWVFAGLLVDLFYSPAVGVVSFKGFKFDDLEFLLVLLFSVLTFLLVALNFICSFFRGASENGFDLGVLGPVDIVGHQWYWEFYNHNSVGGYSLDSYMGSVIDSVDFGYVLSANYVYWFRITSADVLHSFSLPSAGVKIDAVPGRVHFLYILANCFGRYVGYCSEFCGAGHSYMPISFFVV</sequence>
<dbReference type="PANTHER" id="PTHR22888">
    <property type="entry name" value="CYTOCHROME C OXIDASE, SUBUNIT II"/>
    <property type="match status" value="1"/>
</dbReference>
<evidence type="ECO:0000256" key="2">
    <source>
        <dbReference type="ARBA" id="ARBA00004370"/>
    </source>
</evidence>
<dbReference type="InterPro" id="IPR002429">
    <property type="entry name" value="CcO_II-like_C"/>
</dbReference>
<dbReference type="PROSITE" id="PS00078">
    <property type="entry name" value="COX2"/>
    <property type="match status" value="1"/>
</dbReference>
<dbReference type="EC" id="7.1.1.9" evidence="4"/>
<evidence type="ECO:0000256" key="13">
    <source>
        <dbReference type="SAM" id="Phobius"/>
    </source>
</evidence>
<keyword evidence="9" id="KW-0186">Copper</keyword>
<evidence type="ECO:0000259" key="14">
    <source>
        <dbReference type="PROSITE" id="PS50857"/>
    </source>
</evidence>
<comment type="catalytic activity">
    <reaction evidence="12">
        <text>4 Fe(II)-[cytochrome c] + O2 + 8 H(+)(in) = 4 Fe(III)-[cytochrome c] + 2 H2O + 4 H(+)(out)</text>
        <dbReference type="Rhea" id="RHEA:11436"/>
        <dbReference type="Rhea" id="RHEA-COMP:10350"/>
        <dbReference type="Rhea" id="RHEA-COMP:14399"/>
        <dbReference type="ChEBI" id="CHEBI:15377"/>
        <dbReference type="ChEBI" id="CHEBI:15378"/>
        <dbReference type="ChEBI" id="CHEBI:15379"/>
        <dbReference type="ChEBI" id="CHEBI:29033"/>
        <dbReference type="ChEBI" id="CHEBI:29034"/>
        <dbReference type="EC" id="7.1.1.9"/>
    </reaction>
    <physiologicalReaction direction="left-to-right" evidence="12">
        <dbReference type="Rhea" id="RHEA:11437"/>
    </physiologicalReaction>
</comment>